<name>A0A381F3P4_CAMUP</name>
<feature type="signal peptide" evidence="1">
    <location>
        <begin position="1"/>
        <end position="16"/>
    </location>
</feature>
<reference evidence="2 3" key="1">
    <citation type="submission" date="2018-06" db="EMBL/GenBank/DDBJ databases">
        <authorList>
            <consortium name="Pathogen Informatics"/>
            <person name="Doyle S."/>
        </authorList>
    </citation>
    <scope>NUCLEOTIDE SEQUENCE [LARGE SCALE GENOMIC DNA]</scope>
    <source>
        <strain evidence="2 3">NCTC12264</strain>
    </source>
</reference>
<organism evidence="2 3">
    <name type="scientific">Campylobacter upsaliensis</name>
    <dbReference type="NCBI Taxonomy" id="28080"/>
    <lineage>
        <taxon>Bacteria</taxon>
        <taxon>Pseudomonadati</taxon>
        <taxon>Campylobacterota</taxon>
        <taxon>Epsilonproteobacteria</taxon>
        <taxon>Campylobacterales</taxon>
        <taxon>Campylobacteraceae</taxon>
        <taxon>Campylobacter</taxon>
    </lineage>
</organism>
<dbReference type="EMBL" id="UFUZ01000002">
    <property type="protein sequence ID" value="SUX41054.1"/>
    <property type="molecule type" value="Genomic_DNA"/>
</dbReference>
<protein>
    <submittedName>
        <fullName evidence="2">Conjugal pilus assembly protein TraF</fullName>
    </submittedName>
</protein>
<evidence type="ECO:0000313" key="3">
    <source>
        <dbReference type="Proteomes" id="UP000254161"/>
    </source>
</evidence>
<gene>
    <name evidence="2" type="ORF">NCTC12264_01872</name>
</gene>
<dbReference type="RefSeq" id="WP_115631308.1">
    <property type="nucleotide sequence ID" value="NZ_UFUZ01000002.1"/>
</dbReference>
<keyword evidence="1" id="KW-0732">Signal</keyword>
<sequence>MKTLLILILFCSLAFANTFFKNKKDGWFYYKENNITRQEENKTKQLKEDEEFLKNIPIDNLDSLSVKEYKETFERVKEIAVMKPTKENVALLQKMNKFQLQQSEKFAKVWVINNLENPELEFPQINTTKFAKNQFAEEKEEKRKIFFKQREGKLSFIVFFTDENKLESQRLIMKLLNDKYGVKTHYINALENEALAKKLKLNSSIEIFFHYFNKNDEEIYMRVKQGYTTAEEIIDNTQFLFENALLEEDK</sequence>
<proteinExistence type="predicted"/>
<evidence type="ECO:0000313" key="2">
    <source>
        <dbReference type="EMBL" id="SUX41054.1"/>
    </source>
</evidence>
<dbReference type="Proteomes" id="UP000254161">
    <property type="component" value="Unassembled WGS sequence"/>
</dbReference>
<evidence type="ECO:0000256" key="1">
    <source>
        <dbReference type="SAM" id="SignalP"/>
    </source>
</evidence>
<dbReference type="InterPro" id="IPR039555">
    <property type="entry name" value="TraF/TrbB"/>
</dbReference>
<dbReference type="AlphaFoldDB" id="A0A381F3P4"/>
<dbReference type="Pfam" id="PF13728">
    <property type="entry name" value="TraF"/>
    <property type="match status" value="1"/>
</dbReference>
<accession>A0A381F3P4</accession>
<feature type="chain" id="PRO_5017020617" evidence="1">
    <location>
        <begin position="17"/>
        <end position="250"/>
    </location>
</feature>